<dbReference type="EMBL" id="CALNXK010000414">
    <property type="protein sequence ID" value="CAH3185174.1"/>
    <property type="molecule type" value="Genomic_DNA"/>
</dbReference>
<evidence type="ECO:0000313" key="2">
    <source>
        <dbReference type="EMBL" id="CAH3185174.1"/>
    </source>
</evidence>
<sequence length="859" mass="98646">MISDWPFSQIPNLKRMGDRSRHNSITKFCRPQNSKLKMGAQDPLDTATDSQEDSQTEFDIPLWLSFVVLISTSSSFFFSLVSNSNPFLTSNTGYAHGGDMYSHQVEALYLKELLQGGTIDLWFDELTLGYPFCLAYHPLPCLLNASLMILGESFISPLLMFRWMFVLLLSSMPWSWFIGLRKLRMTRLEATLAALFVHSIHSWRKFGLELEAFHEYGLFTQAYGMAILPLAVGFLYQYVLYNSGSRNGTILLIVFNFTANAFFGIYLGIVTGVTLLIDMLSNTKPLRGRLFSPSIWRAFYVHFLSVALLSWWVIPLLNNFDYMGGLPWKSENEHGHSFEFVLRSLLSGDLFDHERKIPFITLGFFAGLGCVCSTQLKDIGHLTKRQTLLIWLVLLFSVTFFLFLGRTFSGPLYNLIPFHKELEVFRYIIGLQFCGLLLMAVTLARILYFLCVSLCRMSKAYFQSKNVLIVLMLVFPPIYLSSQLQYINARFSVIEIEGFSDGLEKLKAYPKNGRLLGSKFLGEFTFLASCFAKRISFKSGAWDLSLIPHLSKKPGVVTYSRGYHDTLSLYYLEEMNPSLDSTPWLPDLLRLYNIRFVATSGIEVPGHFLRYCELRYLATIGAMEVFVREPQEDYGYFDFTYVLGVVSGDLKGMRWAVLKTTQLFTNRILFAINPSSELAHKALFKIVISNHNANASVIHRLTSFEQFETTWYVNGRKASEERFFADVKFGRNPPLLMSRVLSEKAERNLYSAQVEVVEETWNQNLYRTEHLLIKVTYHPYWRCSFRSTPDDSRDQSRGWHPLTIHHVTPNLMSVALPPGKHEVICEYKNPFYQKVGLGFFIVFVLAMITREICTFLKSV</sequence>
<organism evidence="2 3">
    <name type="scientific">Porites lobata</name>
    <dbReference type="NCBI Taxonomy" id="104759"/>
    <lineage>
        <taxon>Eukaryota</taxon>
        <taxon>Metazoa</taxon>
        <taxon>Cnidaria</taxon>
        <taxon>Anthozoa</taxon>
        <taxon>Hexacorallia</taxon>
        <taxon>Scleractinia</taxon>
        <taxon>Fungiina</taxon>
        <taxon>Poritidae</taxon>
        <taxon>Porites</taxon>
    </lineage>
</organism>
<evidence type="ECO:0008006" key="4">
    <source>
        <dbReference type="Google" id="ProtNLM"/>
    </source>
</evidence>
<name>A0ABN8S2W1_9CNID</name>
<evidence type="ECO:0000313" key="3">
    <source>
        <dbReference type="Proteomes" id="UP001159405"/>
    </source>
</evidence>
<feature type="transmembrane region" description="Helical" evidence="1">
    <location>
        <begin position="357"/>
        <end position="376"/>
    </location>
</feature>
<keyword evidence="3" id="KW-1185">Reference proteome</keyword>
<feature type="transmembrane region" description="Helical" evidence="1">
    <location>
        <begin position="388"/>
        <end position="408"/>
    </location>
</feature>
<proteinExistence type="predicted"/>
<accession>A0ABN8S2W1</accession>
<feature type="transmembrane region" description="Helical" evidence="1">
    <location>
        <begin position="298"/>
        <end position="317"/>
    </location>
</feature>
<comment type="caution">
    <text evidence="2">The sequence shown here is derived from an EMBL/GenBank/DDBJ whole genome shotgun (WGS) entry which is preliminary data.</text>
</comment>
<feature type="transmembrane region" description="Helical" evidence="1">
    <location>
        <begin position="250"/>
        <end position="277"/>
    </location>
</feature>
<dbReference type="Proteomes" id="UP001159405">
    <property type="component" value="Unassembled WGS sequence"/>
</dbReference>
<keyword evidence="1" id="KW-0812">Transmembrane</keyword>
<feature type="transmembrane region" description="Helical" evidence="1">
    <location>
        <begin position="216"/>
        <end position="238"/>
    </location>
</feature>
<keyword evidence="1" id="KW-1133">Transmembrane helix</keyword>
<feature type="transmembrane region" description="Helical" evidence="1">
    <location>
        <begin position="467"/>
        <end position="487"/>
    </location>
</feature>
<feature type="transmembrane region" description="Helical" evidence="1">
    <location>
        <begin position="160"/>
        <end position="180"/>
    </location>
</feature>
<keyword evidence="1" id="KW-0472">Membrane</keyword>
<gene>
    <name evidence="2" type="ORF">PLOB_00032164</name>
</gene>
<protein>
    <recommendedName>
        <fullName evidence="4">Bacterial membrane protein YfhO</fullName>
    </recommendedName>
</protein>
<evidence type="ECO:0000256" key="1">
    <source>
        <dbReference type="SAM" id="Phobius"/>
    </source>
</evidence>
<feature type="transmembrane region" description="Helical" evidence="1">
    <location>
        <begin position="428"/>
        <end position="455"/>
    </location>
</feature>
<reference evidence="2 3" key="1">
    <citation type="submission" date="2022-05" db="EMBL/GenBank/DDBJ databases">
        <authorList>
            <consortium name="Genoscope - CEA"/>
            <person name="William W."/>
        </authorList>
    </citation>
    <scope>NUCLEOTIDE SEQUENCE [LARGE SCALE GENOMIC DNA]</scope>
</reference>